<dbReference type="GO" id="GO:0005524">
    <property type="term" value="F:ATP binding"/>
    <property type="evidence" value="ECO:0007669"/>
    <property type="project" value="UniProtKB-KW"/>
</dbReference>
<evidence type="ECO:0000256" key="2">
    <source>
        <dbReference type="ARBA" id="ARBA00008020"/>
    </source>
</evidence>
<dbReference type="GO" id="GO:0016887">
    <property type="term" value="F:ATP hydrolysis activity"/>
    <property type="evidence" value="ECO:0007669"/>
    <property type="project" value="InterPro"/>
</dbReference>
<evidence type="ECO:0000256" key="11">
    <source>
        <dbReference type="RuleBase" id="RU004187"/>
    </source>
</evidence>
<evidence type="ECO:0000256" key="9">
    <source>
        <dbReference type="ARBA" id="ARBA00024677"/>
    </source>
</evidence>
<dbReference type="InterPro" id="IPR053374">
    <property type="entry name" value="TCP-1_chaperonin"/>
</dbReference>
<keyword evidence="5 11" id="KW-0547">Nucleotide-binding</keyword>
<dbReference type="OMA" id="SHPQMPH"/>
<dbReference type="PRINTS" id="PR00304">
    <property type="entry name" value="TCOMPLEXTCP1"/>
</dbReference>
<dbReference type="InterPro" id="IPR002423">
    <property type="entry name" value="Cpn60/GroEL/TCP-1"/>
</dbReference>
<dbReference type="InterPro" id="IPR054827">
    <property type="entry name" value="thermosome_alpha"/>
</dbReference>
<dbReference type="EMBL" id="LDAU01000063">
    <property type="protein sequence ID" value="KRX08456.1"/>
    <property type="molecule type" value="Genomic_DNA"/>
</dbReference>
<dbReference type="SUPFAM" id="SSF48592">
    <property type="entry name" value="GroEL equatorial domain-like"/>
    <property type="match status" value="1"/>
</dbReference>
<evidence type="ECO:0000256" key="6">
    <source>
        <dbReference type="ARBA" id="ARBA00022840"/>
    </source>
</evidence>
<dbReference type="Gene3D" id="3.50.7.10">
    <property type="entry name" value="GroEL"/>
    <property type="match status" value="1"/>
</dbReference>
<evidence type="ECO:0000313" key="13">
    <source>
        <dbReference type="Proteomes" id="UP000054937"/>
    </source>
</evidence>
<dbReference type="FunFam" id="1.10.560.10:FF:000049">
    <property type="entry name" value="T-complex protein 1 subunitTheta, putative"/>
    <property type="match status" value="1"/>
</dbReference>
<dbReference type="Proteomes" id="UP000054937">
    <property type="component" value="Unassembled WGS sequence"/>
</dbReference>
<dbReference type="FunFam" id="3.50.7.10:FF:000003">
    <property type="entry name" value="T-complex protein 1 subunit epsilon"/>
    <property type="match status" value="1"/>
</dbReference>
<dbReference type="GO" id="GO:0140662">
    <property type="term" value="F:ATP-dependent protein folding chaperone"/>
    <property type="evidence" value="ECO:0007669"/>
    <property type="project" value="InterPro"/>
</dbReference>
<dbReference type="Gene3D" id="3.30.260.10">
    <property type="entry name" value="TCP-1-like chaperonin intermediate domain"/>
    <property type="match status" value="1"/>
</dbReference>
<comment type="caution">
    <text evidence="12">The sequence shown here is derived from an EMBL/GenBank/DDBJ whole genome shotgun (WGS) entry which is preliminary data.</text>
</comment>
<comment type="function">
    <text evidence="9">Molecular chaperone; assists the folding of proteins upon ATP hydrolysis. Known to play a role, in vitro, in the folding of actin and tubulin.</text>
</comment>
<dbReference type="NCBIfam" id="NF041083">
    <property type="entry name" value="thermosome_beta"/>
    <property type="match status" value="1"/>
</dbReference>
<evidence type="ECO:0000256" key="3">
    <source>
        <dbReference type="ARBA" id="ARBA00011531"/>
    </source>
</evidence>
<keyword evidence="4" id="KW-0963">Cytoplasm</keyword>
<dbReference type="Gene3D" id="1.10.560.10">
    <property type="entry name" value="GroEL-like equatorial domain"/>
    <property type="match status" value="1"/>
</dbReference>
<dbReference type="InterPro" id="IPR027409">
    <property type="entry name" value="GroEL-like_apical_dom_sf"/>
</dbReference>
<comment type="similarity">
    <text evidence="2 11">Belongs to the TCP-1 chaperonin family.</text>
</comment>
<dbReference type="Pfam" id="PF00118">
    <property type="entry name" value="Cpn60_TCP1"/>
    <property type="match status" value="1"/>
</dbReference>
<dbReference type="PROSITE" id="PS00995">
    <property type="entry name" value="TCP1_3"/>
    <property type="match status" value="1"/>
</dbReference>
<dbReference type="NCBIfam" id="NF041082">
    <property type="entry name" value="thermosome_alpha"/>
    <property type="match status" value="1"/>
</dbReference>
<protein>
    <recommendedName>
        <fullName evidence="8">T-complex protein 1 subunit epsilon</fullName>
    </recommendedName>
    <alternativeName>
        <fullName evidence="10">CCT-epsilon</fullName>
    </alternativeName>
</protein>
<dbReference type="NCBIfam" id="TIGR02343">
    <property type="entry name" value="chap_CCT_epsi"/>
    <property type="match status" value="1"/>
</dbReference>
<dbReference type="InterPro" id="IPR012718">
    <property type="entry name" value="Chap_CCT_epsi"/>
</dbReference>
<comment type="subunit">
    <text evidence="3">Heterooligomeric complex of about 850 to 900 kDa that forms two stacked rings, 12 to 16 nm in diameter.</text>
</comment>
<dbReference type="InterPro" id="IPR027413">
    <property type="entry name" value="GROEL-like_equatorial_sf"/>
</dbReference>
<dbReference type="InterPro" id="IPR017998">
    <property type="entry name" value="Chaperone_TCP-1"/>
</dbReference>
<dbReference type="PROSITE" id="PS00751">
    <property type="entry name" value="TCP1_2"/>
    <property type="match status" value="1"/>
</dbReference>
<dbReference type="InterPro" id="IPR002194">
    <property type="entry name" value="Chaperonin_TCP-1_CS"/>
</dbReference>
<dbReference type="OrthoDB" id="10248520at2759"/>
<keyword evidence="7 11" id="KW-0143">Chaperone</keyword>
<evidence type="ECO:0000313" key="12">
    <source>
        <dbReference type="EMBL" id="KRX08456.1"/>
    </source>
</evidence>
<organism evidence="12 13">
    <name type="scientific">Pseudocohnilembus persalinus</name>
    <name type="common">Ciliate</name>
    <dbReference type="NCBI Taxonomy" id="266149"/>
    <lineage>
        <taxon>Eukaryota</taxon>
        <taxon>Sar</taxon>
        <taxon>Alveolata</taxon>
        <taxon>Ciliophora</taxon>
        <taxon>Intramacronucleata</taxon>
        <taxon>Oligohymenophorea</taxon>
        <taxon>Scuticociliatia</taxon>
        <taxon>Philasterida</taxon>
        <taxon>Pseudocohnilembidae</taxon>
        <taxon>Pseudocohnilembus</taxon>
    </lineage>
</organism>
<gene>
    <name evidence="12" type="ORF">PPERSA_12937</name>
</gene>
<proteinExistence type="inferred from homology"/>
<dbReference type="PROSITE" id="PS00750">
    <property type="entry name" value="TCP1_1"/>
    <property type="match status" value="1"/>
</dbReference>
<evidence type="ECO:0000256" key="1">
    <source>
        <dbReference type="ARBA" id="ARBA00004496"/>
    </source>
</evidence>
<dbReference type="InterPro" id="IPR027410">
    <property type="entry name" value="TCP-1-like_intermed_sf"/>
</dbReference>
<dbReference type="AlphaFoldDB" id="A0A0V0R2N9"/>
<evidence type="ECO:0000256" key="7">
    <source>
        <dbReference type="ARBA" id="ARBA00023186"/>
    </source>
</evidence>
<reference evidence="12 13" key="1">
    <citation type="journal article" date="2015" name="Sci. Rep.">
        <title>Genome of the facultative scuticociliatosis pathogen Pseudocohnilembus persalinus provides insight into its virulence through horizontal gene transfer.</title>
        <authorList>
            <person name="Xiong J."/>
            <person name="Wang G."/>
            <person name="Cheng J."/>
            <person name="Tian M."/>
            <person name="Pan X."/>
            <person name="Warren A."/>
            <person name="Jiang C."/>
            <person name="Yuan D."/>
            <person name="Miao W."/>
        </authorList>
    </citation>
    <scope>NUCLEOTIDE SEQUENCE [LARGE SCALE GENOMIC DNA]</scope>
    <source>
        <strain evidence="12">36N120E</strain>
    </source>
</reference>
<dbReference type="GO" id="GO:0051082">
    <property type="term" value="F:unfolded protein binding"/>
    <property type="evidence" value="ECO:0007669"/>
    <property type="project" value="InterPro"/>
</dbReference>
<sequence>MSLAFDEYGRPFIIIKEQENKKRIKGIEAYKNNIAAARAVANTLRTSLGPKGMDKMLVSPDGDVIVTNDGATIVEKMEIEHPTAKLMVELSISQDNEIGDGTTGVVVLAGSLLEQASNLIDKGLHPLKIADGFDKACDIAVNRITEISEEINITENNYENLIAAAQTALGSKIVHSSKRQFARMAVDAVLSVADMERRDVNFDLIKIQGKTGGSLEDSKLVKGILLEKDISHPNMRKTIDDAKICILTCPFEPPKPKTKHNINITNVDDYNKIYEAEQKYFTEMVKKVKDSGANIVMCQWGFDDEANHLLHLNDLPAVRWVSGVDIELLAVATGARIIPRFEEIEPSKLGSAKKVSEIQFGTTQEKMLVIEDCQHSSAVTVLVRGGSRMIIDEAIRSIHDAMCVVRNLIKTSRIVYGGGAPEIACSLAINYAADEIPDIEQYAMRAFADALEVIPTYLADNSGYNPIETLAEAKAKQIKDNNPRIGIDCLGRESNDMKDQKVYETYLSKKQQLQLATQVVKMILKIDDIISPSEY</sequence>
<dbReference type="SUPFAM" id="SSF54849">
    <property type="entry name" value="GroEL-intermediate domain like"/>
    <property type="match status" value="1"/>
</dbReference>
<dbReference type="GO" id="GO:0005832">
    <property type="term" value="C:chaperonin-containing T-complex"/>
    <property type="evidence" value="ECO:0007669"/>
    <property type="project" value="UniProtKB-ARBA"/>
</dbReference>
<comment type="subcellular location">
    <subcellularLocation>
        <location evidence="1">Cytoplasm</location>
    </subcellularLocation>
</comment>
<dbReference type="CDD" id="cd03339">
    <property type="entry name" value="TCP1_epsilon"/>
    <property type="match status" value="1"/>
</dbReference>
<evidence type="ECO:0000256" key="5">
    <source>
        <dbReference type="ARBA" id="ARBA00022741"/>
    </source>
</evidence>
<dbReference type="FunCoup" id="A0A0V0R2N9">
    <property type="interactions" value="535"/>
</dbReference>
<dbReference type="PANTHER" id="PTHR11353">
    <property type="entry name" value="CHAPERONIN"/>
    <property type="match status" value="1"/>
</dbReference>
<evidence type="ECO:0000256" key="4">
    <source>
        <dbReference type="ARBA" id="ARBA00022490"/>
    </source>
</evidence>
<evidence type="ECO:0000256" key="10">
    <source>
        <dbReference type="ARBA" id="ARBA00033325"/>
    </source>
</evidence>
<dbReference type="SUPFAM" id="SSF52029">
    <property type="entry name" value="GroEL apical domain-like"/>
    <property type="match status" value="1"/>
</dbReference>
<keyword evidence="13" id="KW-1185">Reference proteome</keyword>
<name>A0A0V0R2N9_PSEPJ</name>
<dbReference type="InParanoid" id="A0A0V0R2N9"/>
<evidence type="ECO:0000256" key="8">
    <source>
        <dbReference type="ARBA" id="ARBA00024086"/>
    </source>
</evidence>
<keyword evidence="6 11" id="KW-0067">ATP-binding</keyword>
<accession>A0A0V0R2N9</accession>